<evidence type="ECO:0000313" key="3">
    <source>
        <dbReference type="Proteomes" id="UP000294321"/>
    </source>
</evidence>
<organism evidence="2 3">
    <name type="scientific">Acetilactobacillus jinshanensis</name>
    <dbReference type="NCBI Taxonomy" id="1720083"/>
    <lineage>
        <taxon>Bacteria</taxon>
        <taxon>Bacillati</taxon>
        <taxon>Bacillota</taxon>
        <taxon>Bacilli</taxon>
        <taxon>Lactobacillales</taxon>
        <taxon>Lactobacillaceae</taxon>
        <taxon>Acetilactobacillus</taxon>
    </lineage>
</organism>
<keyword evidence="3" id="KW-1185">Reference proteome</keyword>
<protein>
    <submittedName>
        <fullName evidence="2">Uncharacterized protein</fullName>
    </submittedName>
</protein>
<dbReference type="KEGG" id="lji:ELX58_03870"/>
<sequence>MNSEKRKRQIELDTALVITNRILDVVIMFLSIFAFTYFCNHQFGVSLILIILDAIIIPINNGYQVFHYIHDKIQALKSDL</sequence>
<dbReference type="AlphaFoldDB" id="A0A4P6ZKV6"/>
<dbReference type="EMBL" id="CP034726">
    <property type="protein sequence ID" value="QBP18288.1"/>
    <property type="molecule type" value="Genomic_DNA"/>
</dbReference>
<feature type="transmembrane region" description="Helical" evidence="1">
    <location>
        <begin position="44"/>
        <end position="63"/>
    </location>
</feature>
<name>A0A4P6ZKV6_9LACO</name>
<keyword evidence="1" id="KW-0812">Transmembrane</keyword>
<evidence type="ECO:0000256" key="1">
    <source>
        <dbReference type="SAM" id="Phobius"/>
    </source>
</evidence>
<dbReference type="Proteomes" id="UP000294321">
    <property type="component" value="Chromosome"/>
</dbReference>
<keyword evidence="1" id="KW-0472">Membrane</keyword>
<reference evidence="3" key="1">
    <citation type="submission" date="2018-12" db="EMBL/GenBank/DDBJ databases">
        <title>A new species of lactobacillus.</title>
        <authorList>
            <person name="Jian Y."/>
            <person name="Xin L."/>
            <person name="Hong Z.J."/>
            <person name="Ming L.Z."/>
            <person name="Hong X.Z."/>
        </authorList>
    </citation>
    <scope>NUCLEOTIDE SEQUENCE [LARGE SCALE GENOMIC DNA]</scope>
    <source>
        <strain evidence="3">HSLZ-75</strain>
    </source>
</reference>
<proteinExistence type="predicted"/>
<gene>
    <name evidence="2" type="ORF">ELX58_03870</name>
</gene>
<dbReference type="RefSeq" id="WP_133441847.1">
    <property type="nucleotide sequence ID" value="NZ_CP034726.1"/>
</dbReference>
<keyword evidence="1" id="KW-1133">Transmembrane helix</keyword>
<accession>A0A4P6ZKV6</accession>
<evidence type="ECO:0000313" key="2">
    <source>
        <dbReference type="EMBL" id="QBP18288.1"/>
    </source>
</evidence>
<feature type="transmembrane region" description="Helical" evidence="1">
    <location>
        <begin position="21"/>
        <end position="38"/>
    </location>
</feature>